<keyword evidence="1" id="KW-0862">Zinc</keyword>
<dbReference type="AlphaFoldDB" id="A0A8S0PDP2"/>
<accession>A0A8S0PDP2</accession>
<comment type="caution">
    <text evidence="4">The sequence shown here is derived from an EMBL/GenBank/DDBJ whole genome shotgun (WGS) entry which is preliminary data.</text>
</comment>
<evidence type="ECO:0000313" key="5">
    <source>
        <dbReference type="Proteomes" id="UP000594638"/>
    </source>
</evidence>
<gene>
    <name evidence="4" type="ORF">OLEA9_A085753</name>
</gene>
<keyword evidence="2" id="KW-0732">Signal</keyword>
<organism evidence="4 5">
    <name type="scientific">Olea europaea subsp. europaea</name>
    <dbReference type="NCBI Taxonomy" id="158383"/>
    <lineage>
        <taxon>Eukaryota</taxon>
        <taxon>Viridiplantae</taxon>
        <taxon>Streptophyta</taxon>
        <taxon>Embryophyta</taxon>
        <taxon>Tracheophyta</taxon>
        <taxon>Spermatophyta</taxon>
        <taxon>Magnoliopsida</taxon>
        <taxon>eudicotyledons</taxon>
        <taxon>Gunneridae</taxon>
        <taxon>Pentapetalae</taxon>
        <taxon>asterids</taxon>
        <taxon>lamiids</taxon>
        <taxon>Lamiales</taxon>
        <taxon>Oleaceae</taxon>
        <taxon>Oleeae</taxon>
        <taxon>Olea</taxon>
    </lineage>
</organism>
<keyword evidence="1" id="KW-0863">Zinc-finger</keyword>
<proteinExistence type="predicted"/>
<evidence type="ECO:0000256" key="2">
    <source>
        <dbReference type="SAM" id="SignalP"/>
    </source>
</evidence>
<protein>
    <submittedName>
        <fullName evidence="4">Squamosa promoter-binding 7 isoform X2</fullName>
    </submittedName>
</protein>
<keyword evidence="5" id="KW-1185">Reference proteome</keyword>
<dbReference type="SUPFAM" id="SSF103612">
    <property type="entry name" value="SBT domain"/>
    <property type="match status" value="1"/>
</dbReference>
<dbReference type="EMBL" id="CACTIH010000010">
    <property type="protein sequence ID" value="CAA2934142.1"/>
    <property type="molecule type" value="Genomic_DNA"/>
</dbReference>
<evidence type="ECO:0000259" key="3">
    <source>
        <dbReference type="PROSITE" id="PS51141"/>
    </source>
</evidence>
<name>A0A8S0PDP2_OLEEU</name>
<dbReference type="GO" id="GO:0008270">
    <property type="term" value="F:zinc ion binding"/>
    <property type="evidence" value="ECO:0007669"/>
    <property type="project" value="UniProtKB-KW"/>
</dbReference>
<dbReference type="InterPro" id="IPR004333">
    <property type="entry name" value="SBP_dom"/>
</dbReference>
<dbReference type="PROSITE" id="PS51141">
    <property type="entry name" value="ZF_SBP"/>
    <property type="match status" value="1"/>
</dbReference>
<dbReference type="GO" id="GO:0003677">
    <property type="term" value="F:DNA binding"/>
    <property type="evidence" value="ECO:0007669"/>
    <property type="project" value="InterPro"/>
</dbReference>
<dbReference type="Gramene" id="OE9A085753T1">
    <property type="protein sequence ID" value="OE9A085753C1"/>
    <property type="gene ID" value="OE9A085753"/>
</dbReference>
<dbReference type="Proteomes" id="UP000594638">
    <property type="component" value="Unassembled WGS sequence"/>
</dbReference>
<sequence>WLGVGGGWWCIGGVGGCRMSHGLSCSYGWEFGLVWYGGQAVGEVVVPVDMDDNLNLAFNLQAIYGPNVDPIQPQSQQPSNSTRVGKKCVRTTRNPVATMARCQVSECEIDISELKGYRRRHWICLRCANVIVVIK</sequence>
<evidence type="ECO:0000256" key="1">
    <source>
        <dbReference type="PROSITE-ProRule" id="PRU00470"/>
    </source>
</evidence>
<dbReference type="GO" id="GO:0005634">
    <property type="term" value="C:nucleus"/>
    <property type="evidence" value="ECO:0007669"/>
    <property type="project" value="InterPro"/>
</dbReference>
<feature type="non-terminal residue" evidence="4">
    <location>
        <position position="135"/>
    </location>
</feature>
<dbReference type="Gene3D" id="4.10.1100.10">
    <property type="entry name" value="Transcription factor, SBP-box domain"/>
    <property type="match status" value="1"/>
</dbReference>
<feature type="chain" id="PRO_5035872387" evidence="2">
    <location>
        <begin position="17"/>
        <end position="135"/>
    </location>
</feature>
<feature type="signal peptide" evidence="2">
    <location>
        <begin position="1"/>
        <end position="16"/>
    </location>
</feature>
<dbReference type="OrthoDB" id="514967at2759"/>
<reference evidence="4 5" key="1">
    <citation type="submission" date="2019-12" db="EMBL/GenBank/DDBJ databases">
        <authorList>
            <person name="Alioto T."/>
            <person name="Alioto T."/>
            <person name="Gomez Garrido J."/>
        </authorList>
    </citation>
    <scope>NUCLEOTIDE SEQUENCE [LARGE SCALE GENOMIC DNA]</scope>
</reference>
<feature type="domain" description="SBP-type" evidence="3">
    <location>
        <begin position="99"/>
        <end position="135"/>
    </location>
</feature>
<keyword evidence="1" id="KW-0479">Metal-binding</keyword>
<evidence type="ECO:0000313" key="4">
    <source>
        <dbReference type="EMBL" id="CAA2934142.1"/>
    </source>
</evidence>
<dbReference type="InterPro" id="IPR036893">
    <property type="entry name" value="SBP_sf"/>
</dbReference>